<proteinExistence type="predicted"/>
<organism evidence="2 3">
    <name type="scientific">Pseudoalteromonas holothuriae</name>
    <dbReference type="NCBI Taxonomy" id="2963714"/>
    <lineage>
        <taxon>Bacteria</taxon>
        <taxon>Pseudomonadati</taxon>
        <taxon>Pseudomonadota</taxon>
        <taxon>Gammaproteobacteria</taxon>
        <taxon>Alteromonadales</taxon>
        <taxon>Pseudoalteromonadaceae</taxon>
        <taxon>Pseudoalteromonas</taxon>
    </lineage>
</organism>
<dbReference type="RefSeq" id="WP_261625964.1">
    <property type="nucleotide sequence ID" value="NZ_CAMAPC010000003.1"/>
</dbReference>
<dbReference type="SUPFAM" id="SSF54506">
    <property type="entry name" value="Diaminopimelate epimerase-like"/>
    <property type="match status" value="1"/>
</dbReference>
<reference evidence="2" key="1">
    <citation type="submission" date="2022-07" db="EMBL/GenBank/DDBJ databases">
        <authorList>
            <person name="Criscuolo A."/>
        </authorList>
    </citation>
    <scope>NUCLEOTIDE SEQUENCE</scope>
    <source>
        <strain evidence="2">CIP111854</strain>
    </source>
</reference>
<evidence type="ECO:0000313" key="3">
    <source>
        <dbReference type="Proteomes" id="UP001152467"/>
    </source>
</evidence>
<dbReference type="Gene3D" id="3.10.310.10">
    <property type="entry name" value="Diaminopimelate Epimerase, Chain A, domain 1"/>
    <property type="match status" value="2"/>
</dbReference>
<evidence type="ECO:0000256" key="1">
    <source>
        <dbReference type="PIRSR" id="PIRSR016184-1"/>
    </source>
</evidence>
<dbReference type="NCBIfam" id="TIGR00654">
    <property type="entry name" value="PhzF_family"/>
    <property type="match status" value="1"/>
</dbReference>
<dbReference type="AlphaFoldDB" id="A0A9W4QTZ5"/>
<dbReference type="PANTHER" id="PTHR13774">
    <property type="entry name" value="PHENAZINE BIOSYNTHESIS PROTEIN"/>
    <property type="match status" value="1"/>
</dbReference>
<keyword evidence="2" id="KW-0413">Isomerase</keyword>
<protein>
    <submittedName>
        <fullName evidence="2">Isomerase YddE</fullName>
        <ecNumber evidence="2">5.1.-.-</ecNumber>
    </submittedName>
</protein>
<keyword evidence="3" id="KW-1185">Reference proteome</keyword>
<accession>A0A9W4QTZ5</accession>
<evidence type="ECO:0000313" key="2">
    <source>
        <dbReference type="EMBL" id="CAH9053126.1"/>
    </source>
</evidence>
<sequence length="298" mass="32184">MVIPISAHIINAFVHQGKGGNPAAVIEHNGLLTQAHMQAIALYLGLSETAFVCDIKAKQYRVRFFTPTQEVDFCGHATLAVGHYLVSSGRVSSGNYTQLTKAGNFAVSIVKNAEVMMKQRSAKFAQTYTADTIATLFENTGEGSFVTSGVIQVVDTGLPDLLVPIKSGMLSHLKANEVAMAVFCDTHSLASIHVFELNTHDSPYYANTRNFSPHWGIPEECATGSASGALIAYLNRYEQLLAHQHVVFLQGLEMGRPSLIKAHLSKTNDSLCPVIGGTAQHITTTLLNVEQQSAKVVE</sequence>
<comment type="caution">
    <text evidence="2">The sequence shown here is derived from an EMBL/GenBank/DDBJ whole genome shotgun (WGS) entry which is preliminary data.</text>
</comment>
<dbReference type="PIRSF" id="PIRSF016184">
    <property type="entry name" value="PhzC_PhzF"/>
    <property type="match status" value="1"/>
</dbReference>
<dbReference type="EMBL" id="CAMAPC010000003">
    <property type="protein sequence ID" value="CAH9053126.1"/>
    <property type="molecule type" value="Genomic_DNA"/>
</dbReference>
<dbReference type="GO" id="GO:0005737">
    <property type="term" value="C:cytoplasm"/>
    <property type="evidence" value="ECO:0007669"/>
    <property type="project" value="TreeGrafter"/>
</dbReference>
<dbReference type="Proteomes" id="UP001152467">
    <property type="component" value="Unassembled WGS sequence"/>
</dbReference>
<gene>
    <name evidence="2" type="primary">yddE_2</name>
    <name evidence="2" type="ORF">PSECIP111854_01108</name>
</gene>
<dbReference type="GO" id="GO:0016853">
    <property type="term" value="F:isomerase activity"/>
    <property type="evidence" value="ECO:0007669"/>
    <property type="project" value="UniProtKB-KW"/>
</dbReference>
<dbReference type="EC" id="5.1.-.-" evidence="2"/>
<name>A0A9W4QTZ5_9GAMM</name>
<feature type="active site" evidence="1">
    <location>
        <position position="48"/>
    </location>
</feature>
<dbReference type="InterPro" id="IPR003719">
    <property type="entry name" value="Phenazine_PhzF-like"/>
</dbReference>
<dbReference type="Pfam" id="PF02567">
    <property type="entry name" value="PhzC-PhzF"/>
    <property type="match status" value="1"/>
</dbReference>